<dbReference type="InterPro" id="IPR036047">
    <property type="entry name" value="F-box-like_dom_sf"/>
</dbReference>
<evidence type="ECO:0000313" key="3">
    <source>
        <dbReference type="WBParaSite" id="SPAL_0001126900.1"/>
    </source>
</evidence>
<keyword evidence="2" id="KW-1185">Reference proteome</keyword>
<evidence type="ECO:0000313" key="2">
    <source>
        <dbReference type="Proteomes" id="UP000046392"/>
    </source>
</evidence>
<dbReference type="SUPFAM" id="SSF81383">
    <property type="entry name" value="F-box domain"/>
    <property type="match status" value="1"/>
</dbReference>
<dbReference type="Proteomes" id="UP000046392">
    <property type="component" value="Unplaced"/>
</dbReference>
<reference evidence="3" key="1">
    <citation type="submission" date="2017-02" db="UniProtKB">
        <authorList>
            <consortium name="WormBaseParasite"/>
        </authorList>
    </citation>
    <scope>IDENTIFICATION</scope>
</reference>
<name>A0A0N5BZS9_STREA</name>
<protein>
    <submittedName>
        <fullName evidence="3">F-box domain-containing protein</fullName>
    </submittedName>
</protein>
<dbReference type="WBParaSite" id="SPAL_0001126900.1">
    <property type="protein sequence ID" value="SPAL_0001126900.1"/>
    <property type="gene ID" value="SPAL_0001126900"/>
</dbReference>
<accession>A0A0N5BZS9</accession>
<feature type="domain" description="F-box" evidence="1">
    <location>
        <begin position="2"/>
        <end position="46"/>
    </location>
</feature>
<evidence type="ECO:0000259" key="1">
    <source>
        <dbReference type="PROSITE" id="PS50181"/>
    </source>
</evidence>
<sequence length="320" mass="37530">MDLNLLSLPLEILAKIFSNIPWNQLINVKLTARKFNFVTKKYLKDMQKPKPCFIEFENDYTHNDGIGRIKIICHIFMINADGIEKNVSLQKEFFLLSSELDHLHIFLKKFDLTSLLSVDILLDDHTEVMRIFSDYLHNANRICSIFVTAKNCKDDLDNTLLFLQKIKNTRFLSLDLYFPHLIVPKDFVIPVKNSLRSIRLHERENTAFVNSRMIEYIVENNPILDGYRLSFNNFETYKMVIETIVKGELSRRNSGCLHKYITLYLSFSSHEVFPELLRYFYSEEFPYIGTDIEDENSFNGDLGCPVCGKFDSIKIEKKTF</sequence>
<dbReference type="AlphaFoldDB" id="A0A0N5BZS9"/>
<proteinExistence type="predicted"/>
<dbReference type="PROSITE" id="PS50181">
    <property type="entry name" value="FBOX"/>
    <property type="match status" value="1"/>
</dbReference>
<dbReference type="InterPro" id="IPR001810">
    <property type="entry name" value="F-box_dom"/>
</dbReference>
<organism evidence="2 3">
    <name type="scientific">Strongyloides papillosus</name>
    <name type="common">Intestinal threadworm</name>
    <dbReference type="NCBI Taxonomy" id="174720"/>
    <lineage>
        <taxon>Eukaryota</taxon>
        <taxon>Metazoa</taxon>
        <taxon>Ecdysozoa</taxon>
        <taxon>Nematoda</taxon>
        <taxon>Chromadorea</taxon>
        <taxon>Rhabditida</taxon>
        <taxon>Tylenchina</taxon>
        <taxon>Panagrolaimomorpha</taxon>
        <taxon>Strongyloidoidea</taxon>
        <taxon>Strongyloididae</taxon>
        <taxon>Strongyloides</taxon>
    </lineage>
</organism>